<comment type="caution">
    <text evidence="2">The sequence shown here is derived from an EMBL/GenBank/DDBJ whole genome shotgun (WGS) entry which is preliminary data.</text>
</comment>
<proteinExistence type="predicted"/>
<evidence type="ECO:0000313" key="3">
    <source>
        <dbReference type="Proteomes" id="UP000031675"/>
    </source>
</evidence>
<name>A0A0C2FZA8_9ACTN</name>
<organism evidence="2 3">
    <name type="scientific">Streptomonospora alba</name>
    <dbReference type="NCBI Taxonomy" id="183763"/>
    <lineage>
        <taxon>Bacteria</taxon>
        <taxon>Bacillati</taxon>
        <taxon>Actinomycetota</taxon>
        <taxon>Actinomycetes</taxon>
        <taxon>Streptosporangiales</taxon>
        <taxon>Nocardiopsidaceae</taxon>
        <taxon>Streptomonospora</taxon>
    </lineage>
</organism>
<accession>A0A0C2FZA8</accession>
<dbReference type="Proteomes" id="UP000031675">
    <property type="component" value="Unassembled WGS sequence"/>
</dbReference>
<dbReference type="AlphaFoldDB" id="A0A0C2FZA8"/>
<reference evidence="3" key="1">
    <citation type="journal article" date="2015" name="Chem. Biol.">
        <title>Structure, bioactivity, and resistance mechanism of streptomonomicin, an unusual lasso Peptide from an understudied halophilic actinomycete.</title>
        <authorList>
            <person name="Metelev M."/>
            <person name="Tietz J.I."/>
            <person name="Melby J.O."/>
            <person name="Blair P.M."/>
            <person name="Zhu L."/>
            <person name="Livnat I."/>
            <person name="Severinov K."/>
            <person name="Mitchell D.A."/>
        </authorList>
    </citation>
    <scope>NUCLEOTIDE SEQUENCE [LARGE SCALE GENOMIC DNA]</scope>
    <source>
        <strain evidence="3">YIM 90003</strain>
    </source>
</reference>
<evidence type="ECO:0000313" key="2">
    <source>
        <dbReference type="EMBL" id="KIH96403.1"/>
    </source>
</evidence>
<gene>
    <name evidence="2" type="ORF">LP52_25205</name>
</gene>
<protein>
    <submittedName>
        <fullName evidence="2">Uncharacterized protein</fullName>
    </submittedName>
</protein>
<dbReference type="EMBL" id="JROO01000074">
    <property type="protein sequence ID" value="KIH96403.1"/>
    <property type="molecule type" value="Genomic_DNA"/>
</dbReference>
<dbReference type="RefSeq" id="WP_040276913.1">
    <property type="nucleotide sequence ID" value="NZ_JROO01000074.1"/>
</dbReference>
<keyword evidence="3" id="KW-1185">Reference proteome</keyword>
<dbReference type="OrthoDB" id="3482046at2"/>
<evidence type="ECO:0000256" key="1">
    <source>
        <dbReference type="SAM" id="MobiDB-lite"/>
    </source>
</evidence>
<feature type="region of interest" description="Disordered" evidence="1">
    <location>
        <begin position="74"/>
        <end position="156"/>
    </location>
</feature>
<sequence length="156" mass="16686">MSTVIRPARPRRQPATVHPAALRLRRIFPGVTAWYGTHTGTWWAMLPDHPHLLEASTAEALEQLLAALILGHRAPSDAPTAGSAPSRPAPAGERGGAGTPRPVAGGEARRRAFGRPQGRNDAWRVGTGMAQTWDSAVSDRRPRVRHGPRPPAAQAS</sequence>
<feature type="compositionally biased region" description="Low complexity" evidence="1">
    <location>
        <begin position="78"/>
        <end position="92"/>
    </location>
</feature>